<reference evidence="2" key="2">
    <citation type="submission" date="2025-09" db="UniProtKB">
        <authorList>
            <consortium name="Ensembl"/>
        </authorList>
    </citation>
    <scope>IDENTIFICATION</scope>
</reference>
<dbReference type="GO" id="GO:0005813">
    <property type="term" value="C:centrosome"/>
    <property type="evidence" value="ECO:0007669"/>
    <property type="project" value="TreeGrafter"/>
</dbReference>
<feature type="region of interest" description="Disordered" evidence="1">
    <location>
        <begin position="508"/>
        <end position="528"/>
    </location>
</feature>
<evidence type="ECO:0000313" key="2">
    <source>
        <dbReference type="Ensembl" id="ENSPCEP00000004325.1"/>
    </source>
</evidence>
<accession>A0A8C8REL1</accession>
<dbReference type="PANTHER" id="PTHR21553:SF22">
    <property type="entry name" value="CENTROSOME-ASSOCIATED PROTEIN ALMS1"/>
    <property type="match status" value="1"/>
</dbReference>
<feature type="region of interest" description="Disordered" evidence="1">
    <location>
        <begin position="178"/>
        <end position="200"/>
    </location>
</feature>
<sequence length="528" mass="60441">MCPCTSLCHTPSPSSCVTMLLAFFVGSNDAIPPKFPAQLLGSRDKNPLDIVAIKHNEGIYSKRAEPKVRVGLRAAARLKVEAWLEPQSGHSEARSLRTGLRLEVERGLRWDRAMSRAAAQGGAGAEAEWGKNIDCFNISSNVSLDQFMNHLESVKTTHSVFKSAQFYLHHPVPLQHESYFSTGEPSEEHADNRHTGPSSRDFFQNCGAAKKDPRSFSIYRQEGEEDEFSPLTAELDYSKFEDLRCNVSLRNEASQKELVKEDQKKVRDYLLSSSQRTDLNRRRKIDLPLKQSTYSTGSLDELWTKFLDRQKEHHHDNLKSSSELSLVERLDRLARVLQNPIRHSLMPTENEKSDIREKTKGGMQKKIRLQDKKVYENNLDFYRNSRQQRAGGRTINHMKRFLKQKYLNPLSDTSSETMPTKDPIVVTDATTSESDMMTQTEMEITSQTEVSSSISTIDTARLIRAFGHERVRLSPRLSQLYCTISQQKSRSEKWDKGRSQIMGLKYPNMTSAERHRKRRDIQVCDQLN</sequence>
<dbReference type="GO" id="GO:0046599">
    <property type="term" value="P:regulation of centriole replication"/>
    <property type="evidence" value="ECO:0007669"/>
    <property type="project" value="TreeGrafter"/>
</dbReference>
<name>A0A8C8REL1_9SAUR</name>
<dbReference type="Ensembl" id="ENSPCET00000004466.1">
    <property type="protein sequence ID" value="ENSPCEP00000004325.1"/>
    <property type="gene ID" value="ENSPCEG00000003487.1"/>
</dbReference>
<proteinExistence type="predicted"/>
<evidence type="ECO:0000256" key="1">
    <source>
        <dbReference type="SAM" id="MobiDB-lite"/>
    </source>
</evidence>
<keyword evidence="3" id="KW-1185">Reference proteome</keyword>
<dbReference type="GO" id="GO:0005814">
    <property type="term" value="C:centriole"/>
    <property type="evidence" value="ECO:0007669"/>
    <property type="project" value="TreeGrafter"/>
</dbReference>
<dbReference type="AlphaFoldDB" id="A0A8C8REL1"/>
<dbReference type="Proteomes" id="UP000694393">
    <property type="component" value="Unplaced"/>
</dbReference>
<protein>
    <submittedName>
        <fullName evidence="2">Uncharacterized protein</fullName>
    </submittedName>
</protein>
<dbReference type="GO" id="GO:0005829">
    <property type="term" value="C:cytosol"/>
    <property type="evidence" value="ECO:0007669"/>
    <property type="project" value="TreeGrafter"/>
</dbReference>
<organism evidence="2 3">
    <name type="scientific">Pelusios castaneus</name>
    <name type="common">West African mud turtle</name>
    <dbReference type="NCBI Taxonomy" id="367368"/>
    <lineage>
        <taxon>Eukaryota</taxon>
        <taxon>Metazoa</taxon>
        <taxon>Chordata</taxon>
        <taxon>Craniata</taxon>
        <taxon>Vertebrata</taxon>
        <taxon>Euteleostomi</taxon>
        <taxon>Archelosauria</taxon>
        <taxon>Testudinata</taxon>
        <taxon>Testudines</taxon>
        <taxon>Pleurodira</taxon>
        <taxon>Pelomedusidae</taxon>
        <taxon>Pelusios</taxon>
    </lineage>
</organism>
<dbReference type="GO" id="GO:0008017">
    <property type="term" value="F:microtubule binding"/>
    <property type="evidence" value="ECO:0007669"/>
    <property type="project" value="TreeGrafter"/>
</dbReference>
<evidence type="ECO:0000313" key="3">
    <source>
        <dbReference type="Proteomes" id="UP000694393"/>
    </source>
</evidence>
<reference evidence="2" key="1">
    <citation type="submission" date="2025-08" db="UniProtKB">
        <authorList>
            <consortium name="Ensembl"/>
        </authorList>
    </citation>
    <scope>IDENTIFICATION</scope>
</reference>
<dbReference type="PANTHER" id="PTHR21553">
    <property type="entry name" value="ALMS1-RELATED"/>
    <property type="match status" value="1"/>
</dbReference>